<dbReference type="PROSITE" id="PS51257">
    <property type="entry name" value="PROKAR_LIPOPROTEIN"/>
    <property type="match status" value="1"/>
</dbReference>
<feature type="signal peptide" evidence="1">
    <location>
        <begin position="1"/>
        <end position="20"/>
    </location>
</feature>
<gene>
    <name evidence="3" type="ORF">LE190_12320</name>
</gene>
<evidence type="ECO:0000313" key="4">
    <source>
        <dbReference type="Proteomes" id="UP001198602"/>
    </source>
</evidence>
<keyword evidence="1" id="KW-0732">Signal</keyword>
<dbReference type="InterPro" id="IPR036909">
    <property type="entry name" value="Cyt_c-like_dom_sf"/>
</dbReference>
<sequence length="319" mass="34208">MKSRVSRSFQALACAATLLAGCGGSAVEEPLPPARTATPVPVAQADHERIAQQLYLAYLGRAADPAGLQFFAGASSRAMLPMDLGAMYWRYDADPGLRQVLDSLAESPEAFALYSGEHEAAVTAMYRNLFNREPDPGGLAFWAGALEKGILTRGQVPVALLAGAHIDDLRMFERKAEVAAAFTTALDTPERAATYHGEAAVAALRQVLGKVTVATTEVEASALVQEALAQVAASPAFPRVQAIVRARCVACHSVTPTMPGFHSAPRGIRFDTPEQILADARRIYVNVVETQFMPYGNQTSMTQAEREMVRAWYQAGAGR</sequence>
<dbReference type="InterPro" id="IPR025282">
    <property type="entry name" value="DUF4214"/>
</dbReference>
<name>A0ABS7YEN6_9BURK</name>
<evidence type="ECO:0000313" key="3">
    <source>
        <dbReference type="EMBL" id="MCA1856704.1"/>
    </source>
</evidence>
<keyword evidence="4" id="KW-1185">Reference proteome</keyword>
<feature type="chain" id="PRO_5045444773" evidence="1">
    <location>
        <begin position="21"/>
        <end position="319"/>
    </location>
</feature>
<evidence type="ECO:0000259" key="2">
    <source>
        <dbReference type="Pfam" id="PF13946"/>
    </source>
</evidence>
<feature type="domain" description="DUF4214" evidence="2">
    <location>
        <begin position="103"/>
        <end position="160"/>
    </location>
</feature>
<protein>
    <submittedName>
        <fullName evidence="3">DUF4214 domain-containing protein</fullName>
    </submittedName>
</protein>
<organism evidence="3 4">
    <name type="scientific">Massilia hydrophila</name>
    <dbReference type="NCBI Taxonomy" id="3044279"/>
    <lineage>
        <taxon>Bacteria</taxon>
        <taxon>Pseudomonadati</taxon>
        <taxon>Pseudomonadota</taxon>
        <taxon>Betaproteobacteria</taxon>
        <taxon>Burkholderiales</taxon>
        <taxon>Oxalobacteraceae</taxon>
        <taxon>Telluria group</taxon>
        <taxon>Massilia</taxon>
    </lineage>
</organism>
<reference evidence="3 4" key="1">
    <citation type="submission" date="2021-07" db="EMBL/GenBank/DDBJ databases">
        <title>Characterization of Violacein-producing bacteria and related species.</title>
        <authorList>
            <person name="Wilson H.S."/>
            <person name="De Leon M.E."/>
        </authorList>
    </citation>
    <scope>NUCLEOTIDE SEQUENCE [LARGE SCALE GENOMIC DNA]</scope>
    <source>
        <strain evidence="3 4">HSC-2F05</strain>
    </source>
</reference>
<comment type="caution">
    <text evidence="3">The sequence shown here is derived from an EMBL/GenBank/DDBJ whole genome shotgun (WGS) entry which is preliminary data.</text>
</comment>
<dbReference type="Proteomes" id="UP001198602">
    <property type="component" value="Unassembled WGS sequence"/>
</dbReference>
<dbReference type="SUPFAM" id="SSF46626">
    <property type="entry name" value="Cytochrome c"/>
    <property type="match status" value="1"/>
</dbReference>
<dbReference type="Pfam" id="PF13946">
    <property type="entry name" value="DUF4214"/>
    <property type="match status" value="1"/>
</dbReference>
<evidence type="ECO:0000256" key="1">
    <source>
        <dbReference type="SAM" id="SignalP"/>
    </source>
</evidence>
<dbReference type="EMBL" id="JAHYBX010000004">
    <property type="protein sequence ID" value="MCA1856704.1"/>
    <property type="molecule type" value="Genomic_DNA"/>
</dbReference>
<accession>A0ABS7YEN6</accession>
<proteinExistence type="predicted"/>